<evidence type="ECO:0000313" key="2">
    <source>
        <dbReference type="Proteomes" id="UP000054783"/>
    </source>
</evidence>
<organism evidence="1 2">
    <name type="scientific">Trichinella patagoniensis</name>
    <dbReference type="NCBI Taxonomy" id="990121"/>
    <lineage>
        <taxon>Eukaryota</taxon>
        <taxon>Metazoa</taxon>
        <taxon>Ecdysozoa</taxon>
        <taxon>Nematoda</taxon>
        <taxon>Enoplea</taxon>
        <taxon>Dorylaimia</taxon>
        <taxon>Trichinellida</taxon>
        <taxon>Trichinellidae</taxon>
        <taxon>Trichinella</taxon>
    </lineage>
</organism>
<dbReference type="EMBL" id="JYDQ01001649">
    <property type="protein sequence ID" value="KRY04874.1"/>
    <property type="molecule type" value="Genomic_DNA"/>
</dbReference>
<dbReference type="AlphaFoldDB" id="A0A0V0YYL4"/>
<evidence type="ECO:0000313" key="1">
    <source>
        <dbReference type="EMBL" id="KRY04874.1"/>
    </source>
</evidence>
<reference evidence="1 2" key="1">
    <citation type="submission" date="2015-01" db="EMBL/GenBank/DDBJ databases">
        <title>Evolution of Trichinella species and genotypes.</title>
        <authorList>
            <person name="Korhonen P.K."/>
            <person name="Edoardo P."/>
            <person name="Giuseppe L.R."/>
            <person name="Gasser R.B."/>
        </authorList>
    </citation>
    <scope>NUCLEOTIDE SEQUENCE [LARGE SCALE GENOMIC DNA]</scope>
    <source>
        <strain evidence="1">ISS2496</strain>
    </source>
</reference>
<dbReference type="Proteomes" id="UP000054783">
    <property type="component" value="Unassembled WGS sequence"/>
</dbReference>
<protein>
    <submittedName>
        <fullName evidence="1">Uncharacterized protein</fullName>
    </submittedName>
</protein>
<name>A0A0V0YYL4_9BILA</name>
<dbReference type="OrthoDB" id="5922812at2759"/>
<gene>
    <name evidence="1" type="ORF">T12_650</name>
</gene>
<keyword evidence="2" id="KW-1185">Reference proteome</keyword>
<feature type="non-terminal residue" evidence="1">
    <location>
        <position position="44"/>
    </location>
</feature>
<accession>A0A0V0YYL4</accession>
<sequence>MKENRVAQKKEILHKTWKFQRIPHYNVEKISYAKIQPSWIRFNG</sequence>
<comment type="caution">
    <text evidence="1">The sequence shown here is derived from an EMBL/GenBank/DDBJ whole genome shotgun (WGS) entry which is preliminary data.</text>
</comment>
<proteinExistence type="predicted"/>